<gene>
    <name evidence="9" type="ORF">KK1_014492</name>
</gene>
<dbReference type="Gene3D" id="4.10.60.10">
    <property type="entry name" value="Zinc finger, CCHC-type"/>
    <property type="match status" value="1"/>
</dbReference>
<protein>
    <submittedName>
        <fullName evidence="9">Retrovirus-related Pol polyprotein from transposon TNT 1-94</fullName>
    </submittedName>
</protein>
<dbReference type="GO" id="GO:0015074">
    <property type="term" value="P:DNA integration"/>
    <property type="evidence" value="ECO:0007669"/>
    <property type="project" value="InterPro"/>
</dbReference>
<evidence type="ECO:0000259" key="8">
    <source>
        <dbReference type="PROSITE" id="PS50994"/>
    </source>
</evidence>
<dbReference type="InterPro" id="IPR025724">
    <property type="entry name" value="GAG-pre-integrase_dom"/>
</dbReference>
<dbReference type="Pfam" id="PF14223">
    <property type="entry name" value="Retrotran_gag_2"/>
    <property type="match status" value="1"/>
</dbReference>
<dbReference type="InterPro" id="IPR057670">
    <property type="entry name" value="SH3_retrovirus"/>
</dbReference>
<organism evidence="9 10">
    <name type="scientific">Cajanus cajan</name>
    <name type="common">Pigeon pea</name>
    <name type="synonym">Cajanus indicus</name>
    <dbReference type="NCBI Taxonomy" id="3821"/>
    <lineage>
        <taxon>Eukaryota</taxon>
        <taxon>Viridiplantae</taxon>
        <taxon>Streptophyta</taxon>
        <taxon>Embryophyta</taxon>
        <taxon>Tracheophyta</taxon>
        <taxon>Spermatophyta</taxon>
        <taxon>Magnoliopsida</taxon>
        <taxon>eudicotyledons</taxon>
        <taxon>Gunneridae</taxon>
        <taxon>Pentapetalae</taxon>
        <taxon>rosids</taxon>
        <taxon>fabids</taxon>
        <taxon>Fabales</taxon>
        <taxon>Fabaceae</taxon>
        <taxon>Papilionoideae</taxon>
        <taxon>50 kb inversion clade</taxon>
        <taxon>NPAAA clade</taxon>
        <taxon>indigoferoid/millettioid clade</taxon>
        <taxon>Phaseoleae</taxon>
        <taxon>Cajanus</taxon>
    </lineage>
</organism>
<feature type="compositionally biased region" description="Basic and acidic residues" evidence="6">
    <location>
        <begin position="196"/>
        <end position="206"/>
    </location>
</feature>
<dbReference type="Pfam" id="PF00098">
    <property type="entry name" value="zf-CCHC"/>
    <property type="match status" value="1"/>
</dbReference>
<keyword evidence="5" id="KW-0862">Zinc</keyword>
<dbReference type="PROSITE" id="PS50158">
    <property type="entry name" value="ZF_CCHC"/>
    <property type="match status" value="1"/>
</dbReference>
<dbReference type="SUPFAM" id="SSF56672">
    <property type="entry name" value="DNA/RNA polymerases"/>
    <property type="match status" value="1"/>
</dbReference>
<keyword evidence="5" id="KW-0863">Zinc-finger</keyword>
<evidence type="ECO:0000313" key="10">
    <source>
        <dbReference type="Proteomes" id="UP000075243"/>
    </source>
</evidence>
<feature type="region of interest" description="Disordered" evidence="6">
    <location>
        <begin position="1060"/>
        <end position="1079"/>
    </location>
</feature>
<dbReference type="InterPro" id="IPR054722">
    <property type="entry name" value="PolX-like_BBD"/>
</dbReference>
<dbReference type="Pfam" id="PF07727">
    <property type="entry name" value="RVT_2"/>
    <property type="match status" value="1"/>
</dbReference>
<accession>A0A151SWA3</accession>
<keyword evidence="3" id="KW-0064">Aspartyl protease</keyword>
<sequence length="1300" mass="147662">MEGKIPVERFNGSDFGFWRMQMEAYLYGKDLHAPLAEKPERMSDEEWKVLDRKAMSAIILSLSRNVAYHVKGAKSTKEVLQTLADMYEKPSAMNKVMLMKKLFKLQMEERKSVADHLNDFNQLTTQLASVNIEFDDEVKALILLSSLPDSWDVVVTSVSTSSGKEKMKFDNIRDMMLNEETRRNQAGGSSGSALHTESRGRPDTRGKFRGRSKSKGRNKGKKEMVCWNCEKPGHMKSECRAPKKEKEGRTANAAIEETVDALLLSVSSSSDDWVMDSGASFHSCSRRDIMEPYTTGDFGMVYLADNKPLKIVGKGDVRIKYANGSCWTLRDVRHIPGLKRNLISVGQLDSDGFHIMFGDGKWKVSKGAMTLARGLKSGTLYMAGGSNPNIPFAGAVSQADLWHNRLGHMSEKGMSVLKSIGRLPELKSVDVGLCEHCVLGKQKRVSFMTTGRTPKMKKLELVHTDLWGPAPVISLGGSTYYMTFVDDCTRKVWVYFLKRKSDAFDTFRRWRALVENETGLQVKCLRSDNGGEYNSEAIKEYCADRGIRMQKTIPGTPQQNGVAERMNRTLNERARCMRLKSGLPKMFWAEAVSTAAFLINRGPSVPLNNRIPEEVWSGKEVDLSFLRTFGCLAYVLNDDRTKLDAKSIKCTFIGYGTDEFGYKFWDDLNRKIIRSRNVVFDEGMMYKDKKESLNDGKMEKEVVGLDISNTRIPRPADNDSVGVQMEETDQTEEESEPEPPPPFEFRATRETESRTPLALGRVTRKRRAPERYSPSLYYLLLTDCGEPECYAEAVNDDHKSKWELAMDDEMCSLKKNDTWELCQLPQGKKALQNRWVYRVKEESDGKKRYKARLVVKGFQQRYGIDFTDVFTPVVKITTIRLVLSMVAAENLELQQMDVKTAFLHGDLEEEIYMVQPEGYKGDDQQVCRLKKSLYGLKQAPRQWYRKFDNFMLEIGYSRCSADHCCYVKRFGDSFIILLLYVDDMLIAGSNVMEINRLKDQLSRRFDMKDLGEARQILGMKITRDRNTGKLWLSQSEYIEKVLCRFKMEAAKPVGVPLGSQFKLSNKDSPKDDSERERMRGTPYASAIGSLMYAMVCTRPDIAHAVGVVSRFMSNPGVMHWEAVKWILRYLRGTKDRVLMFGRGNLTLSGFVDADFAGSDLDKRRSTTGYVFTYGGTAISWISKLQKIVALSTTEAEYVAVTEAAKELVWLQNFLNELGRPREYVALYSDSQSAIHLAKNPAFHSRTKHIEVKYHFIRHLLEKKALQLEKIQGDKNPADMLTKAVTLEKLKLCAASTGLDN</sequence>
<evidence type="ECO:0000256" key="4">
    <source>
        <dbReference type="ARBA" id="ARBA00022801"/>
    </source>
</evidence>
<evidence type="ECO:0000256" key="5">
    <source>
        <dbReference type="PROSITE-ProRule" id="PRU00047"/>
    </source>
</evidence>
<dbReference type="GO" id="GO:0008270">
    <property type="term" value="F:zinc ion binding"/>
    <property type="evidence" value="ECO:0007669"/>
    <property type="project" value="UniProtKB-KW"/>
</dbReference>
<dbReference type="OMA" id="ANKEYIW"/>
<keyword evidence="2" id="KW-0479">Metal-binding</keyword>
<dbReference type="InterPro" id="IPR036875">
    <property type="entry name" value="Znf_CCHC_sf"/>
</dbReference>
<dbReference type="InterPro" id="IPR043502">
    <property type="entry name" value="DNA/RNA_pol_sf"/>
</dbReference>
<feature type="domain" description="CCHC-type" evidence="7">
    <location>
        <begin position="226"/>
        <end position="240"/>
    </location>
</feature>
<dbReference type="PANTHER" id="PTHR42648:SF28">
    <property type="entry name" value="TRANSPOSON-ENCODED PROTEIN WITH RIBONUCLEASE H-LIKE AND RETROVIRUS ZINC FINGER-LIKE DOMAINS"/>
    <property type="match status" value="1"/>
</dbReference>
<dbReference type="SUPFAM" id="SSF53098">
    <property type="entry name" value="Ribonuclease H-like"/>
    <property type="match status" value="1"/>
</dbReference>
<evidence type="ECO:0000259" key="7">
    <source>
        <dbReference type="PROSITE" id="PS50158"/>
    </source>
</evidence>
<dbReference type="GO" id="GO:0006508">
    <property type="term" value="P:proteolysis"/>
    <property type="evidence" value="ECO:0007669"/>
    <property type="project" value="UniProtKB-KW"/>
</dbReference>
<dbReference type="EMBL" id="CM003612">
    <property type="protein sequence ID" value="KYP59064.1"/>
    <property type="molecule type" value="Genomic_DNA"/>
</dbReference>
<dbReference type="InterPro" id="IPR001584">
    <property type="entry name" value="Integrase_cat-core"/>
</dbReference>
<keyword evidence="10" id="KW-1185">Reference proteome</keyword>
<feature type="domain" description="Integrase catalytic" evidence="8">
    <location>
        <begin position="450"/>
        <end position="620"/>
    </location>
</feature>
<dbReference type="GO" id="GO:0004190">
    <property type="term" value="F:aspartic-type endopeptidase activity"/>
    <property type="evidence" value="ECO:0007669"/>
    <property type="project" value="UniProtKB-KW"/>
</dbReference>
<dbReference type="InterPro" id="IPR036397">
    <property type="entry name" value="RNaseH_sf"/>
</dbReference>
<dbReference type="Pfam" id="PF25597">
    <property type="entry name" value="SH3_retrovirus"/>
    <property type="match status" value="1"/>
</dbReference>
<evidence type="ECO:0000256" key="3">
    <source>
        <dbReference type="ARBA" id="ARBA00022750"/>
    </source>
</evidence>
<dbReference type="SMART" id="SM00343">
    <property type="entry name" value="ZnF_C2HC"/>
    <property type="match status" value="1"/>
</dbReference>
<feature type="region of interest" description="Disordered" evidence="6">
    <location>
        <begin position="182"/>
        <end position="221"/>
    </location>
</feature>
<dbReference type="Proteomes" id="UP000075243">
    <property type="component" value="Chromosome 10"/>
</dbReference>
<dbReference type="PROSITE" id="PS50994">
    <property type="entry name" value="INTEGRASE"/>
    <property type="match status" value="1"/>
</dbReference>
<evidence type="ECO:0000313" key="9">
    <source>
        <dbReference type="EMBL" id="KYP59064.1"/>
    </source>
</evidence>
<feature type="compositionally biased region" description="Basic residues" evidence="6">
    <location>
        <begin position="207"/>
        <end position="220"/>
    </location>
</feature>
<dbReference type="CDD" id="cd09272">
    <property type="entry name" value="RNase_HI_RT_Ty1"/>
    <property type="match status" value="1"/>
</dbReference>
<evidence type="ECO:0000256" key="1">
    <source>
        <dbReference type="ARBA" id="ARBA00022670"/>
    </source>
</evidence>
<feature type="compositionally biased region" description="Polar residues" evidence="6">
    <location>
        <begin position="184"/>
        <end position="195"/>
    </location>
</feature>
<reference evidence="9 10" key="1">
    <citation type="journal article" date="2012" name="Nat. Biotechnol.">
        <title>Draft genome sequence of pigeonpea (Cajanus cajan), an orphan legume crop of resource-poor farmers.</title>
        <authorList>
            <person name="Varshney R.K."/>
            <person name="Chen W."/>
            <person name="Li Y."/>
            <person name="Bharti A.K."/>
            <person name="Saxena R.K."/>
            <person name="Schlueter J.A."/>
            <person name="Donoghue M.T."/>
            <person name="Azam S."/>
            <person name="Fan G."/>
            <person name="Whaley A.M."/>
            <person name="Farmer A.D."/>
            <person name="Sheridan J."/>
            <person name="Iwata A."/>
            <person name="Tuteja R."/>
            <person name="Penmetsa R.V."/>
            <person name="Wu W."/>
            <person name="Upadhyaya H.D."/>
            <person name="Yang S.P."/>
            <person name="Shah T."/>
            <person name="Saxena K.B."/>
            <person name="Michael T."/>
            <person name="McCombie W.R."/>
            <person name="Yang B."/>
            <person name="Zhang G."/>
            <person name="Yang H."/>
            <person name="Wang J."/>
            <person name="Spillane C."/>
            <person name="Cook D.R."/>
            <person name="May G.D."/>
            <person name="Xu X."/>
            <person name="Jackson S.A."/>
        </authorList>
    </citation>
    <scope>NUCLEOTIDE SEQUENCE [LARGE SCALE GENOMIC DNA]</scope>
    <source>
        <strain evidence="10">cv. Asha</strain>
    </source>
</reference>
<dbReference type="InterPro" id="IPR013103">
    <property type="entry name" value="RVT_2"/>
</dbReference>
<keyword evidence="4" id="KW-0378">Hydrolase</keyword>
<dbReference type="SUPFAM" id="SSF57756">
    <property type="entry name" value="Retrovirus zinc finger-like domains"/>
    <property type="match status" value="1"/>
</dbReference>
<dbReference type="InterPro" id="IPR001878">
    <property type="entry name" value="Znf_CCHC"/>
</dbReference>
<feature type="region of interest" description="Disordered" evidence="6">
    <location>
        <begin position="710"/>
        <end position="752"/>
    </location>
</feature>
<evidence type="ECO:0000256" key="2">
    <source>
        <dbReference type="ARBA" id="ARBA00022723"/>
    </source>
</evidence>
<keyword evidence="1" id="KW-0645">Protease</keyword>
<dbReference type="Gene3D" id="3.30.420.10">
    <property type="entry name" value="Ribonuclease H-like superfamily/Ribonuclease H"/>
    <property type="match status" value="1"/>
</dbReference>
<dbReference type="GO" id="GO:0003676">
    <property type="term" value="F:nucleic acid binding"/>
    <property type="evidence" value="ECO:0007669"/>
    <property type="project" value="InterPro"/>
</dbReference>
<proteinExistence type="predicted"/>
<dbReference type="Pfam" id="PF00665">
    <property type="entry name" value="rve"/>
    <property type="match status" value="1"/>
</dbReference>
<dbReference type="InterPro" id="IPR039537">
    <property type="entry name" value="Retrotran_Ty1/copia-like"/>
</dbReference>
<dbReference type="PANTHER" id="PTHR42648">
    <property type="entry name" value="TRANSPOSASE, PUTATIVE-RELATED"/>
    <property type="match status" value="1"/>
</dbReference>
<dbReference type="Pfam" id="PF22936">
    <property type="entry name" value="Pol_BBD"/>
    <property type="match status" value="1"/>
</dbReference>
<dbReference type="InterPro" id="IPR012337">
    <property type="entry name" value="RNaseH-like_sf"/>
</dbReference>
<evidence type="ECO:0000256" key="6">
    <source>
        <dbReference type="SAM" id="MobiDB-lite"/>
    </source>
</evidence>
<dbReference type="Gramene" id="C.cajan_14068.t">
    <property type="protein sequence ID" value="C.cajan_14068.t.cds1"/>
    <property type="gene ID" value="C.cajan_14068"/>
</dbReference>
<feature type="compositionally biased region" description="Acidic residues" evidence="6">
    <location>
        <begin position="726"/>
        <end position="737"/>
    </location>
</feature>
<dbReference type="Pfam" id="PF13976">
    <property type="entry name" value="gag_pre-integrs"/>
    <property type="match status" value="1"/>
</dbReference>
<name>A0A151SWA3_CAJCA</name>
<feature type="compositionally biased region" description="Basic and acidic residues" evidence="6">
    <location>
        <begin position="1064"/>
        <end position="1079"/>
    </location>
</feature>